<dbReference type="Pfam" id="PF07687">
    <property type="entry name" value="M20_dimer"/>
    <property type="match status" value="1"/>
</dbReference>
<dbReference type="Gene3D" id="3.40.630.10">
    <property type="entry name" value="Zn peptidases"/>
    <property type="match status" value="1"/>
</dbReference>
<name>A0A2P8CVD3_9ACTN</name>
<dbReference type="InterPro" id="IPR036264">
    <property type="entry name" value="Bact_exopeptidase_dim_dom"/>
</dbReference>
<organism evidence="5 6">
    <name type="scientific">Murinocardiopsis flavida</name>
    <dbReference type="NCBI Taxonomy" id="645275"/>
    <lineage>
        <taxon>Bacteria</taxon>
        <taxon>Bacillati</taxon>
        <taxon>Actinomycetota</taxon>
        <taxon>Actinomycetes</taxon>
        <taxon>Streptosporangiales</taxon>
        <taxon>Nocardiopsidaceae</taxon>
        <taxon>Murinocardiopsis</taxon>
    </lineage>
</organism>
<evidence type="ECO:0000256" key="3">
    <source>
        <dbReference type="PIRSR" id="PIRSR037238-1"/>
    </source>
</evidence>
<evidence type="ECO:0000313" key="6">
    <source>
        <dbReference type="Proteomes" id="UP000240542"/>
    </source>
</evidence>
<evidence type="ECO:0000256" key="2">
    <source>
        <dbReference type="ARBA" id="ARBA00022801"/>
    </source>
</evidence>
<evidence type="ECO:0000313" key="5">
    <source>
        <dbReference type="EMBL" id="PSK88917.1"/>
    </source>
</evidence>
<dbReference type="AlphaFoldDB" id="A0A2P8CVD3"/>
<keyword evidence="6" id="KW-1185">Reference proteome</keyword>
<dbReference type="GO" id="GO:0046872">
    <property type="term" value="F:metal ion binding"/>
    <property type="evidence" value="ECO:0007669"/>
    <property type="project" value="UniProtKB-KW"/>
</dbReference>
<evidence type="ECO:0000259" key="4">
    <source>
        <dbReference type="Pfam" id="PF07687"/>
    </source>
</evidence>
<protein>
    <submittedName>
        <fullName evidence="5">Glutamate carboxypeptidase</fullName>
    </submittedName>
</protein>
<feature type="active site" description="Proton acceptor" evidence="3">
    <location>
        <position position="163"/>
    </location>
</feature>
<dbReference type="PIRSF" id="PIRSF037238">
    <property type="entry name" value="Carboxypeptidase_G2"/>
    <property type="match status" value="1"/>
</dbReference>
<keyword evidence="5" id="KW-0121">Carboxypeptidase</keyword>
<dbReference type="Pfam" id="PF01546">
    <property type="entry name" value="Peptidase_M20"/>
    <property type="match status" value="1"/>
</dbReference>
<dbReference type="RefSeq" id="WP_211301515.1">
    <property type="nucleotide sequence ID" value="NZ_PYGA01000028.1"/>
</dbReference>
<comment type="caution">
    <text evidence="5">The sequence shown here is derived from an EMBL/GenBank/DDBJ whole genome shotgun (WGS) entry which is preliminary data.</text>
</comment>
<dbReference type="InterPro" id="IPR002933">
    <property type="entry name" value="Peptidase_M20"/>
</dbReference>
<reference evidence="5 6" key="1">
    <citation type="submission" date="2018-03" db="EMBL/GenBank/DDBJ databases">
        <title>Genomic Encyclopedia of Archaeal and Bacterial Type Strains, Phase II (KMG-II): from individual species to whole genera.</title>
        <authorList>
            <person name="Goeker M."/>
        </authorList>
    </citation>
    <scope>NUCLEOTIDE SEQUENCE [LARGE SCALE GENOMIC DNA]</scope>
    <source>
        <strain evidence="5 6">DSM 45312</strain>
    </source>
</reference>
<keyword evidence="1" id="KW-0479">Metal-binding</keyword>
<feature type="domain" description="Peptidase M20 dimerisation" evidence="4">
    <location>
        <begin position="199"/>
        <end position="292"/>
    </location>
</feature>
<dbReference type="Proteomes" id="UP000240542">
    <property type="component" value="Unassembled WGS sequence"/>
</dbReference>
<keyword evidence="2" id="KW-0378">Hydrolase</keyword>
<dbReference type="SUPFAM" id="SSF55031">
    <property type="entry name" value="Bacterial exopeptidase dimerisation domain"/>
    <property type="match status" value="1"/>
</dbReference>
<sequence>MPDPTLPEHAGDRLRTAAHARAGTMAERLRGYVELETPTGDAPALNAFADLLIDAYTALGATARREPAPTGDHVVAEFSGSGERADSAPLLCVGHHDTVWPKLRLAGPVRWRVEESADGRTTAFGPGVFDMKGGLVVLETALALLRETGIGHRPVRAVVVADEEIGSPTSQGLVARCAEGVAAALGFESPHGDGALKHGRRGSTRLRLRVRGRAAHAALDPEKGASAIDELVDQLIAVRALVADHADSVLCNVGAIDAPGKTNVVPDAAAADIGLRFADPGAETAVLDGIRALRAVREGAAVEVETLSRRATWAPGDEGDALLSAVRAAARAVGQDIGAAPAAGAADTNAVGARGVPTLDGFGPLGAGAHADHEQAVLDSLPERAALVAAAIATV</sequence>
<proteinExistence type="predicted"/>
<dbReference type="InterPro" id="IPR011650">
    <property type="entry name" value="Peptidase_M20_dimer"/>
</dbReference>
<accession>A0A2P8CVD3</accession>
<evidence type="ECO:0000256" key="1">
    <source>
        <dbReference type="ARBA" id="ARBA00022723"/>
    </source>
</evidence>
<dbReference type="Gene3D" id="3.30.70.360">
    <property type="match status" value="1"/>
</dbReference>
<gene>
    <name evidence="5" type="ORF">CLV63_1285</name>
</gene>
<dbReference type="SUPFAM" id="SSF53187">
    <property type="entry name" value="Zn-dependent exopeptidases"/>
    <property type="match status" value="1"/>
</dbReference>
<dbReference type="PANTHER" id="PTHR43808">
    <property type="entry name" value="ACETYLORNITHINE DEACETYLASE"/>
    <property type="match status" value="1"/>
</dbReference>
<feature type="active site" evidence="3">
    <location>
        <position position="97"/>
    </location>
</feature>
<dbReference type="InterPro" id="IPR050072">
    <property type="entry name" value="Peptidase_M20A"/>
</dbReference>
<dbReference type="InterPro" id="IPR017150">
    <property type="entry name" value="Pept_M20_glutamate_carboxypep"/>
</dbReference>
<keyword evidence="5" id="KW-0645">Protease</keyword>
<dbReference type="PANTHER" id="PTHR43808:SF9">
    <property type="entry name" value="BLL0789 PROTEIN"/>
    <property type="match status" value="1"/>
</dbReference>
<dbReference type="EMBL" id="PYGA01000028">
    <property type="protein sequence ID" value="PSK88917.1"/>
    <property type="molecule type" value="Genomic_DNA"/>
</dbReference>
<dbReference type="GO" id="GO:0004180">
    <property type="term" value="F:carboxypeptidase activity"/>
    <property type="evidence" value="ECO:0007669"/>
    <property type="project" value="UniProtKB-KW"/>
</dbReference>